<comment type="caution">
    <text evidence="1">The sequence shown here is derived from an EMBL/GenBank/DDBJ whole genome shotgun (WGS) entry which is preliminary data.</text>
</comment>
<dbReference type="Proteomes" id="UP000187209">
    <property type="component" value="Unassembled WGS sequence"/>
</dbReference>
<dbReference type="EMBL" id="MPUH01000098">
    <property type="protein sequence ID" value="OMJ90645.1"/>
    <property type="molecule type" value="Genomic_DNA"/>
</dbReference>
<dbReference type="AlphaFoldDB" id="A0A1R2CNT4"/>
<reference evidence="1 2" key="1">
    <citation type="submission" date="2016-11" db="EMBL/GenBank/DDBJ databases">
        <title>The macronuclear genome of Stentor coeruleus: a giant cell with tiny introns.</title>
        <authorList>
            <person name="Slabodnick M."/>
            <person name="Ruby J.G."/>
            <person name="Reiff S.B."/>
            <person name="Swart E.C."/>
            <person name="Gosai S."/>
            <person name="Prabakaran S."/>
            <person name="Witkowska E."/>
            <person name="Larue G.E."/>
            <person name="Fisher S."/>
            <person name="Freeman R.M."/>
            <person name="Gunawardena J."/>
            <person name="Chu W."/>
            <person name="Stover N.A."/>
            <person name="Gregory B.D."/>
            <person name="Nowacki M."/>
            <person name="Derisi J."/>
            <person name="Roy S.W."/>
            <person name="Marshall W.F."/>
            <person name="Sood P."/>
        </authorList>
    </citation>
    <scope>NUCLEOTIDE SEQUENCE [LARGE SCALE GENOMIC DNA]</scope>
    <source>
        <strain evidence="1">WM001</strain>
    </source>
</reference>
<organism evidence="1 2">
    <name type="scientific">Stentor coeruleus</name>
    <dbReference type="NCBI Taxonomy" id="5963"/>
    <lineage>
        <taxon>Eukaryota</taxon>
        <taxon>Sar</taxon>
        <taxon>Alveolata</taxon>
        <taxon>Ciliophora</taxon>
        <taxon>Postciliodesmatophora</taxon>
        <taxon>Heterotrichea</taxon>
        <taxon>Heterotrichida</taxon>
        <taxon>Stentoridae</taxon>
        <taxon>Stentor</taxon>
    </lineage>
</organism>
<proteinExistence type="predicted"/>
<sequence length="201" mass="23215">MQTPNSIETLVLGNSSQLYPVLDFMQNPDAIRYDWTSYIEVPDYYLTRNSYYSPDYIQEDTEMLIDTPELPENLEGGPSYTELRNLTTYNTVFTSGTNLDLSPSRSQQNSRIDDIQGVVLFPSPNQNSEYNDTQSSTQIGNKNNQLQLKIGLKRVRVSRPEKLDRKGCPARLRLSPIRWWLGERLIYENGLIRGKEKRINV</sequence>
<evidence type="ECO:0000313" key="1">
    <source>
        <dbReference type="EMBL" id="OMJ90645.1"/>
    </source>
</evidence>
<evidence type="ECO:0000313" key="2">
    <source>
        <dbReference type="Proteomes" id="UP000187209"/>
    </source>
</evidence>
<keyword evidence="2" id="KW-1185">Reference proteome</keyword>
<protein>
    <submittedName>
        <fullName evidence="1">Uncharacterized protein</fullName>
    </submittedName>
</protein>
<gene>
    <name evidence="1" type="ORF">SteCoe_6920</name>
</gene>
<accession>A0A1R2CNT4</accession>
<name>A0A1R2CNT4_9CILI</name>